<comment type="caution">
    <text evidence="1">The sequence shown here is derived from an EMBL/GenBank/DDBJ whole genome shotgun (WGS) entry which is preliminary data.</text>
</comment>
<dbReference type="AlphaFoldDB" id="A0A9Q1CD83"/>
<dbReference type="Proteomes" id="UP001152320">
    <property type="component" value="Chromosome 4"/>
</dbReference>
<proteinExistence type="predicted"/>
<evidence type="ECO:0000313" key="1">
    <source>
        <dbReference type="EMBL" id="KAJ8042801.1"/>
    </source>
</evidence>
<name>A0A9Q1CD83_HOLLE</name>
<organism evidence="1 2">
    <name type="scientific">Holothuria leucospilota</name>
    <name type="common">Black long sea cucumber</name>
    <name type="synonym">Mertensiothuria leucospilota</name>
    <dbReference type="NCBI Taxonomy" id="206669"/>
    <lineage>
        <taxon>Eukaryota</taxon>
        <taxon>Metazoa</taxon>
        <taxon>Echinodermata</taxon>
        <taxon>Eleutherozoa</taxon>
        <taxon>Echinozoa</taxon>
        <taxon>Holothuroidea</taxon>
        <taxon>Aspidochirotacea</taxon>
        <taxon>Aspidochirotida</taxon>
        <taxon>Holothuriidae</taxon>
        <taxon>Holothuria</taxon>
    </lineage>
</organism>
<gene>
    <name evidence="1" type="ORF">HOLleu_09658</name>
</gene>
<reference evidence="1" key="1">
    <citation type="submission" date="2021-10" db="EMBL/GenBank/DDBJ databases">
        <title>Tropical sea cucumber genome reveals ecological adaptation and Cuvierian tubules defense mechanism.</title>
        <authorList>
            <person name="Chen T."/>
        </authorList>
    </citation>
    <scope>NUCLEOTIDE SEQUENCE</scope>
    <source>
        <strain evidence="1">Nanhai2018</strain>
        <tissue evidence="1">Muscle</tissue>
    </source>
</reference>
<protein>
    <submittedName>
        <fullName evidence="1">Uncharacterized protein</fullName>
    </submittedName>
</protein>
<accession>A0A9Q1CD83</accession>
<dbReference type="EMBL" id="JAIZAY010000004">
    <property type="protein sequence ID" value="KAJ8042801.1"/>
    <property type="molecule type" value="Genomic_DNA"/>
</dbReference>
<keyword evidence="2" id="KW-1185">Reference proteome</keyword>
<sequence>MLQNQLQGKLNLYITDTSNTVFTNITSTLPHVMSRNACNLFFFFALDRTPLRSQFGFTLNRP</sequence>
<evidence type="ECO:0000313" key="2">
    <source>
        <dbReference type="Proteomes" id="UP001152320"/>
    </source>
</evidence>